<feature type="region of interest" description="Disordered" evidence="2">
    <location>
        <begin position="285"/>
        <end position="316"/>
    </location>
</feature>
<feature type="region of interest" description="Disordered" evidence="2">
    <location>
        <begin position="129"/>
        <end position="179"/>
    </location>
</feature>
<feature type="region of interest" description="Disordered" evidence="2">
    <location>
        <begin position="643"/>
        <end position="684"/>
    </location>
</feature>
<feature type="compositionally biased region" description="Polar residues" evidence="2">
    <location>
        <begin position="776"/>
        <end position="788"/>
    </location>
</feature>
<protein>
    <submittedName>
        <fullName evidence="3">Uncharacterized protein</fullName>
    </submittedName>
</protein>
<organism evidence="3 4">
    <name type="scientific">Fusarium oxysporum (strain Fo5176)</name>
    <name type="common">Fusarium vascular wilt</name>
    <dbReference type="NCBI Taxonomy" id="660025"/>
    <lineage>
        <taxon>Eukaryota</taxon>
        <taxon>Fungi</taxon>
        <taxon>Dikarya</taxon>
        <taxon>Ascomycota</taxon>
        <taxon>Pezizomycotina</taxon>
        <taxon>Sordariomycetes</taxon>
        <taxon>Hypocreomycetidae</taxon>
        <taxon>Hypocreales</taxon>
        <taxon>Nectriaceae</taxon>
        <taxon>Fusarium</taxon>
        <taxon>Fusarium oxysporum species complex</taxon>
    </lineage>
</organism>
<feature type="coiled-coil region" evidence="1">
    <location>
        <begin position="232"/>
        <end position="259"/>
    </location>
</feature>
<dbReference type="AlphaFoldDB" id="A0A0D2X9R8"/>
<dbReference type="PROSITE" id="PS51139">
    <property type="entry name" value="GTF2I"/>
    <property type="match status" value="1"/>
</dbReference>
<evidence type="ECO:0000256" key="2">
    <source>
        <dbReference type="SAM" id="MobiDB-lite"/>
    </source>
</evidence>
<feature type="compositionally biased region" description="Polar residues" evidence="2">
    <location>
        <begin position="285"/>
        <end position="307"/>
    </location>
</feature>
<feature type="compositionally biased region" description="Polar residues" evidence="2">
    <location>
        <begin position="160"/>
        <end position="170"/>
    </location>
</feature>
<dbReference type="EnsemblFungi" id="FOXG_00633T0">
    <property type="protein sequence ID" value="FOXG_00633P0"/>
    <property type="gene ID" value="FOXG_00633"/>
</dbReference>
<feature type="compositionally biased region" description="Polar residues" evidence="2">
    <location>
        <begin position="455"/>
        <end position="464"/>
    </location>
</feature>
<dbReference type="InterPro" id="IPR004212">
    <property type="entry name" value="GTF2I"/>
</dbReference>
<feature type="region of interest" description="Disordered" evidence="2">
    <location>
        <begin position="342"/>
        <end position="378"/>
    </location>
</feature>
<sequence length="919" mass="99523">MAAQTFPNYSRDVRHGKSGSGSSLNYGPVPGSPTLTNPDMILPDYDCDVSLDERSQSPIRMWNNAQTSDMRFHLPSSQNQFIAGPIAPSTPIIYGNGTMLSDIGEVTEVESVVGKGGRRGSAHLSVYSNDDHVLGSSPTTGVTRIKSRSQILQRERKSSIDSNSTITSQGRAAPFGDFDDSVSVDDVNFQGDDEESMASSYVEGTAVREPRVPRIARTQEATEQRYSTSSLSDRAEQILANAKQRLTTMEGNLSRARSSLFTPMSDGSTPSPPIVRPATSLRESTIPLSSSQGHSRNLSETSSQNGLASPGFPQRSASALGAAGGYRQPLTSSRSADALGIGYGATSHRSPTTLDPMLETLSEDEGGANGDSRRSSHLYNQLSPTFGSMTDTDMPRSASVAQVRDLKHQMKDLRGKISSLKEQARADSLKRRSLQSLRTPSPFTHARWDQGLPESRTSQETTPETPAWQAPWNQGSPKDNVNDQMSPKEGSKEPSEESAKTLDAGAEHGPRTSDAPGVVVAQEQSGSPQFEAEPDLGDGIQVQTQVQENDDMNDDGETWEGDLEQEEEDVKQEGNGYGLQNGEYNDDVEDDDDDEFVDFESESGESSYHDAFQTPVSHEDREDAFDYEHFFLHSAMGTMSQHRRESWSSVSSGDSVETTRGPIVAPASVPDSDSDHERRPSVDTMSSFNSFATATEGRMSRNSEFEDATETIIIMPGDSDAPLSSKRATFGNFKFPRSGAPSRNGSVDYHQSHPRRNTVVRRPSSSAATYARHRPSMSSFGSTGTNRSFPLVDKSKGTNGILTPTGTPGGSPDSELRQISESLLNEAAGLGGIEGGQKNGNTSAVQGLDKESQILVERLVASLGKCVLGLTESSRAGTEARMYRRRIDAARRILEGLEGLRYVQKMVVPVVVPVPYNRL</sequence>
<dbReference type="STRING" id="426428.A0A0D2X9R8"/>
<evidence type="ECO:0000313" key="4">
    <source>
        <dbReference type="Proteomes" id="UP000002489"/>
    </source>
</evidence>
<reference evidence="4" key="1">
    <citation type="journal article" date="2012" name="Mol. Plant Microbe Interact.">
        <title>A highly conserved effector in Fusarium oxysporum is required for full virulence on Arabidopsis.</title>
        <authorList>
            <person name="Thatcher L.F."/>
            <person name="Gardiner D.M."/>
            <person name="Kazan K."/>
            <person name="Manners J."/>
        </authorList>
    </citation>
    <scope>NUCLEOTIDE SEQUENCE [LARGE SCALE GENOMIC DNA]</scope>
    <source>
        <strain evidence="4">Fo5176</strain>
    </source>
</reference>
<feature type="compositionally biased region" description="Basic and acidic residues" evidence="2">
    <location>
        <begin position="489"/>
        <end position="511"/>
    </location>
</feature>
<reference evidence="3" key="2">
    <citation type="submission" date="2025-08" db="UniProtKB">
        <authorList>
            <consortium name="EnsemblFungi"/>
        </authorList>
    </citation>
    <scope>IDENTIFICATION</scope>
    <source>
        <strain evidence="3">4287 / CBS 123668 / FGSC 9935 / NRRL 34936</strain>
    </source>
</reference>
<feature type="compositionally biased region" description="Polar residues" evidence="2">
    <location>
        <begin position="797"/>
        <end position="806"/>
    </location>
</feature>
<feature type="region of interest" description="Disordered" evidence="2">
    <location>
        <begin position="1"/>
        <end position="38"/>
    </location>
</feature>
<dbReference type="Proteomes" id="UP000002489">
    <property type="component" value="Unassembled WGS sequence"/>
</dbReference>
<feature type="region of interest" description="Disordered" evidence="2">
    <location>
        <begin position="412"/>
        <end position="612"/>
    </location>
</feature>
<keyword evidence="1" id="KW-0175">Coiled coil</keyword>
<feature type="region of interest" description="Disordered" evidence="2">
    <location>
        <begin position="734"/>
        <end position="815"/>
    </location>
</feature>
<feature type="compositionally biased region" description="Polar residues" evidence="2">
    <location>
        <begin position="471"/>
        <end position="485"/>
    </location>
</feature>
<feature type="compositionally biased region" description="Polar residues" evidence="2">
    <location>
        <begin position="136"/>
        <end position="152"/>
    </location>
</feature>
<accession>A0A0D2X9R8</accession>
<name>A0A0D2X9R8_FUSOF</name>
<evidence type="ECO:0000313" key="3">
    <source>
        <dbReference type="EnsemblFungi" id="FOXG_00633P0"/>
    </source>
</evidence>
<proteinExistence type="predicted"/>
<evidence type="ECO:0000256" key="1">
    <source>
        <dbReference type="SAM" id="Coils"/>
    </source>
</evidence>
<feature type="compositionally biased region" description="Acidic residues" evidence="2">
    <location>
        <begin position="548"/>
        <end position="570"/>
    </location>
</feature>
<feature type="compositionally biased region" description="Acidic residues" evidence="2">
    <location>
        <begin position="584"/>
        <end position="603"/>
    </location>
</feature>